<evidence type="ECO:0000313" key="4">
    <source>
        <dbReference type="Proteomes" id="UP001497512"/>
    </source>
</evidence>
<dbReference type="SUPFAM" id="SSF54928">
    <property type="entry name" value="RNA-binding domain, RBD"/>
    <property type="match status" value="1"/>
</dbReference>
<evidence type="ECO:0000256" key="1">
    <source>
        <dbReference type="SAM" id="Coils"/>
    </source>
</evidence>
<dbReference type="InterPro" id="IPR039884">
    <property type="entry name" value="R3HC1/R3HCL"/>
</dbReference>
<dbReference type="Pfam" id="PF10309">
    <property type="entry name" value="NCBP3"/>
    <property type="match status" value="1"/>
</dbReference>
<dbReference type="InterPro" id="IPR019416">
    <property type="entry name" value="NCBP3"/>
</dbReference>
<sequence length="384" mass="41222">MAEDGSDALLRGWSARVEELVDQQDHDGAVNLLEEVIAKLSLGENAASNLGLAAALQDLGGLYASEGLSLRADSLLSSSLVIRQRAEKQASSAAGDQHSPPEFASLGIDHHSGAGDGTSYQREFGPEAGATDHDRADRDGELSTVGAHDEEEDWEAVIPCLLTKPPAFSLPLPTESSASVEKDIPKQKQRGRGAFTYGGGGLYSDGVDRSSSLEGCEVADRNDTDGASEHWDGGADHVLLISGFSPMMKTKDLENLVKPYSSQGVSIRWVDDSTALAVFSTPALARQALAGIHDPRFKVQRYSEGNAMISRSSQNDLEPPAQRPATSARVAQRMIAGALSKQGVSNNLRAKSRVNAEQARIQELERKQRLLTRHQLRDEAWGDD</sequence>
<dbReference type="InterPro" id="IPR035979">
    <property type="entry name" value="RBD_domain_sf"/>
</dbReference>
<dbReference type="Proteomes" id="UP001497512">
    <property type="component" value="Chromosome 16"/>
</dbReference>
<proteinExistence type="predicted"/>
<dbReference type="PANTHER" id="PTHR21678:SF0">
    <property type="entry name" value="C3H1-TYPE DOMAIN-CONTAINING PROTEIN"/>
    <property type="match status" value="1"/>
</dbReference>
<evidence type="ECO:0008006" key="5">
    <source>
        <dbReference type="Google" id="ProtNLM"/>
    </source>
</evidence>
<evidence type="ECO:0000256" key="2">
    <source>
        <dbReference type="SAM" id="MobiDB-lite"/>
    </source>
</evidence>
<gene>
    <name evidence="3" type="ORF">CSSPTR1EN2_LOCUS9114</name>
</gene>
<feature type="compositionally biased region" description="Basic and acidic residues" evidence="2">
    <location>
        <begin position="130"/>
        <end position="141"/>
    </location>
</feature>
<dbReference type="PANTHER" id="PTHR21678">
    <property type="entry name" value="GROWTH INHIBITION AND DIFFERENTIATION RELATED PROTEIN 88"/>
    <property type="match status" value="1"/>
</dbReference>
<keyword evidence="1" id="KW-0175">Coiled coil</keyword>
<feature type="region of interest" description="Disordered" evidence="2">
    <location>
        <begin position="88"/>
        <end position="149"/>
    </location>
</feature>
<dbReference type="InterPro" id="IPR012677">
    <property type="entry name" value="Nucleotide-bd_a/b_plait_sf"/>
</dbReference>
<accession>A0ABP0TY49</accession>
<reference evidence="3" key="1">
    <citation type="submission" date="2024-02" db="EMBL/GenBank/DDBJ databases">
        <authorList>
            <consortium name="ELIXIR-Norway"/>
            <consortium name="Elixir Norway"/>
        </authorList>
    </citation>
    <scope>NUCLEOTIDE SEQUENCE</scope>
</reference>
<protein>
    <recommendedName>
        <fullName evidence="5">Coiled-coil domain-containing protein R3HCC1L</fullName>
    </recommendedName>
</protein>
<dbReference type="EMBL" id="OZ019908">
    <property type="protein sequence ID" value="CAK9208053.1"/>
    <property type="molecule type" value="Genomic_DNA"/>
</dbReference>
<keyword evidence="4" id="KW-1185">Reference proteome</keyword>
<name>A0ABP0TY49_9BRYO</name>
<evidence type="ECO:0000313" key="3">
    <source>
        <dbReference type="EMBL" id="CAK9208053.1"/>
    </source>
</evidence>
<organism evidence="3 4">
    <name type="scientific">Sphagnum troendelagicum</name>
    <dbReference type="NCBI Taxonomy" id="128251"/>
    <lineage>
        <taxon>Eukaryota</taxon>
        <taxon>Viridiplantae</taxon>
        <taxon>Streptophyta</taxon>
        <taxon>Embryophyta</taxon>
        <taxon>Bryophyta</taxon>
        <taxon>Sphagnophytina</taxon>
        <taxon>Sphagnopsida</taxon>
        <taxon>Sphagnales</taxon>
        <taxon>Sphagnaceae</taxon>
        <taxon>Sphagnum</taxon>
    </lineage>
</organism>
<feature type="coiled-coil region" evidence="1">
    <location>
        <begin position="347"/>
        <end position="374"/>
    </location>
</feature>
<dbReference type="Gene3D" id="3.30.70.330">
    <property type="match status" value="1"/>
</dbReference>